<dbReference type="Gene3D" id="3.30.360.10">
    <property type="entry name" value="Dihydrodipicolinate Reductase, domain 2"/>
    <property type="match status" value="1"/>
</dbReference>
<keyword evidence="13" id="KW-0915">Sodium</keyword>
<dbReference type="STRING" id="1797197.A2Y75_09055"/>
<feature type="active site" description="Proton donor" evidence="18">
    <location>
        <position position="209"/>
    </location>
</feature>
<dbReference type="PROSITE" id="PS51671">
    <property type="entry name" value="ACT"/>
    <property type="match status" value="1"/>
</dbReference>
<dbReference type="InterPro" id="IPR016204">
    <property type="entry name" value="HDH"/>
</dbReference>
<feature type="binding site" evidence="19">
    <location>
        <begin position="13"/>
        <end position="20"/>
    </location>
    <ligand>
        <name>NADP(+)</name>
        <dbReference type="ChEBI" id="CHEBI:58349"/>
    </ligand>
</feature>
<dbReference type="InterPro" id="IPR036291">
    <property type="entry name" value="NAD(P)-bd_dom_sf"/>
</dbReference>
<sequence length="437" mass="46815">MARRIERIRLGQIGCGTVGSGVVRILRDNKNDIKIRTGCEIVLEKIAVRDFSDPRYVEVGEEMLTTDAMSVISDPDLDVIIEVIGGIEPARTFILEAITRGKHVVTANKALMSSHGGEILAAAEERGVDVAYEASVGGGIPILLPLKNSLAGNLISQILGIVNGTTNYILTRMTEEGINFSQALAKAQSLGLAESDPSNDIEGRDAAAKLAILASMAFNSRVTIEDVYTEGITSITSEDISFAADLGYVIKLLAIAKNKPDGISVRVHPTMISEDHPLASVRDENNAIFVHGNAAGELMFYGKGAGSLPAASAVVGDVIGISRNMLRGGHMVGCTCFYEKRIKDMKDVVSRYFMIFEVPDKPGVLARIAGVFGENQVSINSVIQHGMASQARLVLITHAVREESIRATIAGLEKLEEINRIASLIRVESNGAEGEDE</sequence>
<evidence type="ECO:0000313" key="24">
    <source>
        <dbReference type="Proteomes" id="UP000177876"/>
    </source>
</evidence>
<evidence type="ECO:0000313" key="23">
    <source>
        <dbReference type="EMBL" id="OFW55468.1"/>
    </source>
</evidence>
<protein>
    <recommendedName>
        <fullName evidence="6 20">Homoserine dehydrogenase</fullName>
        <ecNumber evidence="5 20">1.1.1.3</ecNumber>
    </recommendedName>
</protein>
<dbReference type="Gene3D" id="3.30.70.260">
    <property type="match status" value="1"/>
</dbReference>
<comment type="catalytic activity">
    <reaction evidence="16">
        <text>L-homoserine + NADP(+) = L-aspartate 4-semialdehyde + NADPH + H(+)</text>
        <dbReference type="Rhea" id="RHEA:15761"/>
        <dbReference type="ChEBI" id="CHEBI:15378"/>
        <dbReference type="ChEBI" id="CHEBI:57476"/>
        <dbReference type="ChEBI" id="CHEBI:57783"/>
        <dbReference type="ChEBI" id="CHEBI:58349"/>
        <dbReference type="ChEBI" id="CHEBI:537519"/>
        <dbReference type="EC" id="1.1.1.3"/>
    </reaction>
    <physiologicalReaction direction="right-to-left" evidence="16">
        <dbReference type="Rhea" id="RHEA:15763"/>
    </physiologicalReaction>
</comment>
<dbReference type="GO" id="GO:0046872">
    <property type="term" value="F:metal ion binding"/>
    <property type="evidence" value="ECO:0007669"/>
    <property type="project" value="UniProtKB-KW"/>
</dbReference>
<dbReference type="InterPro" id="IPR002912">
    <property type="entry name" value="ACT_dom"/>
</dbReference>
<gene>
    <name evidence="23" type="ORF">A2Y75_09055</name>
</gene>
<dbReference type="Pfam" id="PF01842">
    <property type="entry name" value="ACT"/>
    <property type="match status" value="1"/>
</dbReference>
<dbReference type="Gene3D" id="3.40.50.720">
    <property type="entry name" value="NAD(P)-binding Rossmann-like Domain"/>
    <property type="match status" value="1"/>
</dbReference>
<dbReference type="EMBL" id="MELK01000053">
    <property type="protein sequence ID" value="OFW55468.1"/>
    <property type="molecule type" value="Genomic_DNA"/>
</dbReference>
<evidence type="ECO:0000256" key="19">
    <source>
        <dbReference type="PIRSR" id="PIRSR000098-2"/>
    </source>
</evidence>
<keyword evidence="10 19" id="KW-0521">NADP</keyword>
<evidence type="ECO:0000259" key="22">
    <source>
        <dbReference type="PROSITE" id="PS51671"/>
    </source>
</evidence>
<dbReference type="UniPathway" id="UPA00051">
    <property type="reaction ID" value="UER00465"/>
</dbReference>
<comment type="cofactor">
    <cofactor evidence="1">
        <name>a metal cation</name>
        <dbReference type="ChEBI" id="CHEBI:25213"/>
    </cofactor>
</comment>
<keyword evidence="14 20" id="KW-0486">Methionine biosynthesis</keyword>
<dbReference type="PIRSF" id="PIRSF000098">
    <property type="entry name" value="Homoser_dehydrog"/>
    <property type="match status" value="1"/>
</dbReference>
<dbReference type="GO" id="GO:0004412">
    <property type="term" value="F:homoserine dehydrogenase activity"/>
    <property type="evidence" value="ECO:0007669"/>
    <property type="project" value="UniProtKB-EC"/>
</dbReference>
<evidence type="ECO:0000256" key="21">
    <source>
        <dbReference type="RuleBase" id="RU004171"/>
    </source>
</evidence>
<keyword evidence="7 20" id="KW-0028">Amino-acid biosynthesis</keyword>
<dbReference type="CDD" id="cd04881">
    <property type="entry name" value="ACT_HSDH-Hom"/>
    <property type="match status" value="1"/>
</dbReference>
<dbReference type="SUPFAM" id="SSF55347">
    <property type="entry name" value="Glyceraldehyde-3-phosphate dehydrogenase-like, C-terminal domain"/>
    <property type="match status" value="1"/>
</dbReference>
<evidence type="ECO:0000256" key="12">
    <source>
        <dbReference type="ARBA" id="ARBA00023027"/>
    </source>
</evidence>
<comment type="catalytic activity">
    <reaction evidence="17">
        <text>L-homoserine + NAD(+) = L-aspartate 4-semialdehyde + NADH + H(+)</text>
        <dbReference type="Rhea" id="RHEA:15757"/>
        <dbReference type="ChEBI" id="CHEBI:15378"/>
        <dbReference type="ChEBI" id="CHEBI:57476"/>
        <dbReference type="ChEBI" id="CHEBI:57540"/>
        <dbReference type="ChEBI" id="CHEBI:57945"/>
        <dbReference type="ChEBI" id="CHEBI:537519"/>
        <dbReference type="EC" id="1.1.1.3"/>
    </reaction>
    <physiologicalReaction direction="right-to-left" evidence="17">
        <dbReference type="Rhea" id="RHEA:15759"/>
    </physiologicalReaction>
</comment>
<dbReference type="FunFam" id="3.30.360.10:FF:000005">
    <property type="entry name" value="Homoserine dehydrogenase"/>
    <property type="match status" value="1"/>
</dbReference>
<dbReference type="PROSITE" id="PS01042">
    <property type="entry name" value="HOMOSER_DHGENASE"/>
    <property type="match status" value="1"/>
</dbReference>
<dbReference type="InterPro" id="IPR019811">
    <property type="entry name" value="HDH_CS"/>
</dbReference>
<organism evidence="23 24">
    <name type="scientific">Candidatus Solincola sediminis</name>
    <dbReference type="NCBI Taxonomy" id="1797199"/>
    <lineage>
        <taxon>Bacteria</taxon>
        <taxon>Bacillati</taxon>
        <taxon>Actinomycetota</taxon>
        <taxon>Candidatus Geothermincolia</taxon>
        <taxon>Candidatus Geothermincolales</taxon>
        <taxon>Candidatus Geothermincolaceae</taxon>
        <taxon>Candidatus Solincola</taxon>
    </lineage>
</organism>
<dbReference type="AlphaFoldDB" id="A0A1F2WF39"/>
<evidence type="ECO:0000256" key="4">
    <source>
        <dbReference type="ARBA" id="ARBA00006753"/>
    </source>
</evidence>
<keyword evidence="9" id="KW-0479">Metal-binding</keyword>
<dbReference type="GO" id="GO:0009086">
    <property type="term" value="P:methionine biosynthetic process"/>
    <property type="evidence" value="ECO:0007669"/>
    <property type="project" value="UniProtKB-KW"/>
</dbReference>
<evidence type="ECO:0000256" key="16">
    <source>
        <dbReference type="ARBA" id="ARBA00048841"/>
    </source>
</evidence>
<name>A0A1F2WF39_9ACTN</name>
<evidence type="ECO:0000256" key="20">
    <source>
        <dbReference type="RuleBase" id="RU000579"/>
    </source>
</evidence>
<dbReference type="EC" id="1.1.1.3" evidence="5 20"/>
<evidence type="ECO:0000256" key="15">
    <source>
        <dbReference type="ARBA" id="ARBA00044930"/>
    </source>
</evidence>
<proteinExistence type="inferred from homology"/>
<evidence type="ECO:0000256" key="13">
    <source>
        <dbReference type="ARBA" id="ARBA00023053"/>
    </source>
</evidence>
<feature type="domain" description="ACT" evidence="22">
    <location>
        <begin position="353"/>
        <end position="429"/>
    </location>
</feature>
<dbReference type="PANTHER" id="PTHR43331">
    <property type="entry name" value="HOMOSERINE DEHYDROGENASE"/>
    <property type="match status" value="1"/>
</dbReference>
<feature type="binding site" evidence="19">
    <location>
        <position position="194"/>
    </location>
    <ligand>
        <name>L-homoserine</name>
        <dbReference type="ChEBI" id="CHEBI:57476"/>
    </ligand>
</feature>
<evidence type="ECO:0000256" key="18">
    <source>
        <dbReference type="PIRSR" id="PIRSR000098-1"/>
    </source>
</evidence>
<evidence type="ECO:0000256" key="2">
    <source>
        <dbReference type="ARBA" id="ARBA00005056"/>
    </source>
</evidence>
<evidence type="ECO:0000256" key="8">
    <source>
        <dbReference type="ARBA" id="ARBA00022697"/>
    </source>
</evidence>
<evidence type="ECO:0000256" key="11">
    <source>
        <dbReference type="ARBA" id="ARBA00023002"/>
    </source>
</evidence>
<dbReference type="GO" id="GO:0009088">
    <property type="term" value="P:threonine biosynthetic process"/>
    <property type="evidence" value="ECO:0007669"/>
    <property type="project" value="UniProtKB-UniPathway"/>
</dbReference>
<dbReference type="FunFam" id="3.40.50.720:FF:000062">
    <property type="entry name" value="Homoserine dehydrogenase"/>
    <property type="match status" value="1"/>
</dbReference>
<keyword evidence="12" id="KW-0520">NAD</keyword>
<dbReference type="SUPFAM" id="SSF51735">
    <property type="entry name" value="NAD(P)-binding Rossmann-fold domains"/>
    <property type="match status" value="1"/>
</dbReference>
<evidence type="ECO:0000256" key="6">
    <source>
        <dbReference type="ARBA" id="ARBA00013376"/>
    </source>
</evidence>
<dbReference type="UniPathway" id="UPA00050">
    <property type="reaction ID" value="UER00063"/>
</dbReference>
<dbReference type="PANTHER" id="PTHR43331:SF1">
    <property type="entry name" value="HOMOSERINE DEHYDROGENASE"/>
    <property type="match status" value="1"/>
</dbReference>
<keyword evidence="11 20" id="KW-0560">Oxidoreductase</keyword>
<comment type="similarity">
    <text evidence="4 21">Belongs to the homoserine dehydrogenase family.</text>
</comment>
<evidence type="ECO:0000256" key="5">
    <source>
        <dbReference type="ARBA" id="ARBA00013213"/>
    </source>
</evidence>
<dbReference type="InterPro" id="IPR001342">
    <property type="entry name" value="HDH_cat"/>
</dbReference>
<evidence type="ECO:0000256" key="10">
    <source>
        <dbReference type="ARBA" id="ARBA00022857"/>
    </source>
</evidence>
<evidence type="ECO:0000256" key="7">
    <source>
        <dbReference type="ARBA" id="ARBA00022605"/>
    </source>
</evidence>
<comment type="caution">
    <text evidence="23">The sequence shown here is derived from an EMBL/GenBank/DDBJ whole genome shotgun (WGS) entry which is preliminary data.</text>
</comment>
<dbReference type="InterPro" id="IPR045865">
    <property type="entry name" value="ACT-like_dom_sf"/>
</dbReference>
<dbReference type="GO" id="GO:0050661">
    <property type="term" value="F:NADP binding"/>
    <property type="evidence" value="ECO:0007669"/>
    <property type="project" value="InterPro"/>
</dbReference>
<dbReference type="Pfam" id="PF03447">
    <property type="entry name" value="NAD_binding_3"/>
    <property type="match status" value="1"/>
</dbReference>
<dbReference type="NCBIfam" id="NF004976">
    <property type="entry name" value="PRK06349.1"/>
    <property type="match status" value="1"/>
</dbReference>
<keyword evidence="8 20" id="KW-0791">Threonine biosynthesis</keyword>
<dbReference type="Pfam" id="PF00742">
    <property type="entry name" value="Homoserine_dh"/>
    <property type="match status" value="1"/>
</dbReference>
<evidence type="ECO:0000256" key="1">
    <source>
        <dbReference type="ARBA" id="ARBA00001920"/>
    </source>
</evidence>
<comment type="pathway">
    <text evidence="2 20">Amino-acid biosynthesis; L-threonine biosynthesis; L-threonine from L-aspartate: step 3/5.</text>
</comment>
<dbReference type="Proteomes" id="UP000177876">
    <property type="component" value="Unassembled WGS sequence"/>
</dbReference>
<evidence type="ECO:0000256" key="9">
    <source>
        <dbReference type="ARBA" id="ARBA00022723"/>
    </source>
</evidence>
<evidence type="ECO:0000256" key="14">
    <source>
        <dbReference type="ARBA" id="ARBA00023167"/>
    </source>
</evidence>
<comment type="function">
    <text evidence="15">Catalyzes the conversion of L-aspartate-beta-semialdehyde (L-Asa) to L-homoserine (L-Hse), the third step in the biosynthesis of threonine and methionine from aspartate.</text>
</comment>
<dbReference type="InterPro" id="IPR005106">
    <property type="entry name" value="Asp/hSer_DH_NAD-bd"/>
</dbReference>
<evidence type="ECO:0000256" key="17">
    <source>
        <dbReference type="ARBA" id="ARBA00049031"/>
    </source>
</evidence>
<evidence type="ECO:0000256" key="3">
    <source>
        <dbReference type="ARBA" id="ARBA00005062"/>
    </source>
</evidence>
<comment type="pathway">
    <text evidence="3 20">Amino-acid biosynthesis; L-methionine biosynthesis via de novo pathway; L-homoserine from L-aspartate: step 3/3.</text>
</comment>
<dbReference type="SUPFAM" id="SSF55021">
    <property type="entry name" value="ACT-like"/>
    <property type="match status" value="1"/>
</dbReference>
<reference evidence="23 24" key="1">
    <citation type="journal article" date="2016" name="Nat. Commun.">
        <title>Thousands of microbial genomes shed light on interconnected biogeochemical processes in an aquifer system.</title>
        <authorList>
            <person name="Anantharaman K."/>
            <person name="Brown C.T."/>
            <person name="Hug L.A."/>
            <person name="Sharon I."/>
            <person name="Castelle C.J."/>
            <person name="Probst A.J."/>
            <person name="Thomas B.C."/>
            <person name="Singh A."/>
            <person name="Wilkins M.J."/>
            <person name="Karaoz U."/>
            <person name="Brodie E.L."/>
            <person name="Williams K.H."/>
            <person name="Hubbard S.S."/>
            <person name="Banfield J.F."/>
        </authorList>
    </citation>
    <scope>NUCLEOTIDE SEQUENCE [LARGE SCALE GENOMIC DNA]</scope>
</reference>
<feature type="binding site" evidence="19">
    <location>
        <position position="109"/>
    </location>
    <ligand>
        <name>NADPH</name>
        <dbReference type="ChEBI" id="CHEBI:57783"/>
    </ligand>
</feature>
<accession>A0A1F2WF39</accession>